<evidence type="ECO:0000256" key="5">
    <source>
        <dbReference type="ARBA" id="ARBA00022723"/>
    </source>
</evidence>
<dbReference type="InterPro" id="IPR001989">
    <property type="entry name" value="Radical_activat_CS"/>
</dbReference>
<comment type="cofactor">
    <cofactor evidence="1">
        <name>[4Fe-4S] cluster</name>
        <dbReference type="ChEBI" id="CHEBI:49883"/>
    </cofactor>
</comment>
<dbReference type="InterPro" id="IPR007197">
    <property type="entry name" value="rSAM"/>
</dbReference>
<feature type="domain" description="Radical SAM core" evidence="9">
    <location>
        <begin position="21"/>
        <end position="257"/>
    </location>
</feature>
<keyword evidence="11" id="KW-1185">Reference proteome</keyword>
<evidence type="ECO:0000313" key="11">
    <source>
        <dbReference type="Proteomes" id="UP000236725"/>
    </source>
</evidence>
<keyword evidence="8" id="KW-0411">Iron-sulfur</keyword>
<evidence type="ECO:0000256" key="7">
    <source>
        <dbReference type="ARBA" id="ARBA00023004"/>
    </source>
</evidence>
<keyword evidence="4" id="KW-0949">S-adenosyl-L-methionine</keyword>
<evidence type="ECO:0000256" key="1">
    <source>
        <dbReference type="ARBA" id="ARBA00001966"/>
    </source>
</evidence>
<reference evidence="10 11" key="1">
    <citation type="submission" date="2016-10" db="EMBL/GenBank/DDBJ databases">
        <authorList>
            <person name="Varghese N."/>
            <person name="Submissions S."/>
        </authorList>
    </citation>
    <scope>NUCLEOTIDE SEQUENCE [LARGE SCALE GENOMIC DNA]</scope>
    <source>
        <strain evidence="10 11">DSM 29073</strain>
    </source>
</reference>
<dbReference type="InterPro" id="IPR013785">
    <property type="entry name" value="Aldolase_TIM"/>
</dbReference>
<dbReference type="InterPro" id="IPR034457">
    <property type="entry name" value="Organic_radical-activating"/>
</dbReference>
<dbReference type="GO" id="GO:0016829">
    <property type="term" value="F:lyase activity"/>
    <property type="evidence" value="ECO:0007669"/>
    <property type="project" value="UniProtKB-KW"/>
</dbReference>
<dbReference type="InterPro" id="IPR012839">
    <property type="entry name" value="Organic_radical_activase"/>
</dbReference>
<evidence type="ECO:0000256" key="8">
    <source>
        <dbReference type="ARBA" id="ARBA00023014"/>
    </source>
</evidence>
<evidence type="ECO:0000256" key="2">
    <source>
        <dbReference type="ARBA" id="ARBA00009777"/>
    </source>
</evidence>
<keyword evidence="5" id="KW-0479">Metal-binding</keyword>
<accession>A0A8G2BV96</accession>
<sequence>MNSLNSIQQGTIFSIEEFAVNDGPGIRTTVFLKGCPLHCVWCHNPEGISPEPQYMMKKDETTVCGYRITADELASRLLKNKEIYSLNKGGVTFTGGEPLLQYGFLLNVLRKIKPEIHTAIETSGFASEEVFREVLPLLDLVLFDVKHTDPAIHKKYTGVDNQLIRKNLECLCSSGKDFVIRIPLIPGINDTKENMLAVLDIIRDAKSLQRVEILRYHKMAGAKYSMIGKEYNPPFDPEIPPRVYNVFEDNNINTIVL</sequence>
<dbReference type="GO" id="GO:0051539">
    <property type="term" value="F:4 iron, 4 sulfur cluster binding"/>
    <property type="evidence" value="ECO:0007669"/>
    <property type="project" value="UniProtKB-KW"/>
</dbReference>
<evidence type="ECO:0000313" key="10">
    <source>
        <dbReference type="EMBL" id="SEF70129.1"/>
    </source>
</evidence>
<dbReference type="EMBL" id="FNVS01000005">
    <property type="protein sequence ID" value="SEF70129.1"/>
    <property type="molecule type" value="Genomic_DNA"/>
</dbReference>
<comment type="similarity">
    <text evidence="2">Belongs to the organic radical-activating enzymes family.</text>
</comment>
<dbReference type="InterPro" id="IPR058240">
    <property type="entry name" value="rSAM_sf"/>
</dbReference>
<protein>
    <submittedName>
        <fullName evidence="10">Pyruvate formate lyase activating enzyme</fullName>
    </submittedName>
</protein>
<evidence type="ECO:0000256" key="3">
    <source>
        <dbReference type="ARBA" id="ARBA00022485"/>
    </source>
</evidence>
<evidence type="ECO:0000256" key="4">
    <source>
        <dbReference type="ARBA" id="ARBA00022691"/>
    </source>
</evidence>
<comment type="caution">
    <text evidence="10">The sequence shown here is derived from an EMBL/GenBank/DDBJ whole genome shotgun (WGS) entry which is preliminary data.</text>
</comment>
<dbReference type="PIRSF" id="PIRSF000371">
    <property type="entry name" value="PFL_act_enz"/>
    <property type="match status" value="1"/>
</dbReference>
<dbReference type="PROSITE" id="PS51918">
    <property type="entry name" value="RADICAL_SAM"/>
    <property type="match status" value="1"/>
</dbReference>
<dbReference type="CDD" id="cd01335">
    <property type="entry name" value="Radical_SAM"/>
    <property type="match status" value="1"/>
</dbReference>
<dbReference type="Pfam" id="PF04055">
    <property type="entry name" value="Radical_SAM"/>
    <property type="match status" value="1"/>
</dbReference>
<dbReference type="SUPFAM" id="SSF102114">
    <property type="entry name" value="Radical SAM enzymes"/>
    <property type="match status" value="1"/>
</dbReference>
<dbReference type="GO" id="GO:0046872">
    <property type="term" value="F:metal ion binding"/>
    <property type="evidence" value="ECO:0007669"/>
    <property type="project" value="UniProtKB-KW"/>
</dbReference>
<evidence type="ECO:0000256" key="6">
    <source>
        <dbReference type="ARBA" id="ARBA00023002"/>
    </source>
</evidence>
<proteinExistence type="inferred from homology"/>
<gene>
    <name evidence="10" type="ORF">SAMN05444001_10533</name>
</gene>
<keyword evidence="7" id="KW-0408">Iron</keyword>
<evidence type="ECO:0000259" key="9">
    <source>
        <dbReference type="PROSITE" id="PS51918"/>
    </source>
</evidence>
<dbReference type="AlphaFoldDB" id="A0A8G2BV96"/>
<keyword evidence="6" id="KW-0560">Oxidoreductase</keyword>
<dbReference type="GO" id="GO:0016491">
    <property type="term" value="F:oxidoreductase activity"/>
    <property type="evidence" value="ECO:0007669"/>
    <property type="project" value="UniProtKB-KW"/>
</dbReference>
<dbReference type="PROSITE" id="PS01087">
    <property type="entry name" value="RADICAL_ACTIVATING"/>
    <property type="match status" value="1"/>
</dbReference>
<dbReference type="Proteomes" id="UP000236725">
    <property type="component" value="Unassembled WGS sequence"/>
</dbReference>
<keyword evidence="10" id="KW-0456">Lyase</keyword>
<dbReference type="RefSeq" id="WP_199163397.1">
    <property type="nucleotide sequence ID" value="NZ_FNVS01000005.1"/>
</dbReference>
<dbReference type="PANTHER" id="PTHR30352">
    <property type="entry name" value="PYRUVATE FORMATE-LYASE-ACTIVATING ENZYME"/>
    <property type="match status" value="1"/>
</dbReference>
<dbReference type="SFLD" id="SFLDS00029">
    <property type="entry name" value="Radical_SAM"/>
    <property type="match status" value="1"/>
</dbReference>
<keyword evidence="3" id="KW-0004">4Fe-4S</keyword>
<keyword evidence="10" id="KW-0670">Pyruvate</keyword>
<dbReference type="NCBIfam" id="TIGR02494">
    <property type="entry name" value="PFLE_PFLC"/>
    <property type="match status" value="1"/>
</dbReference>
<dbReference type="PANTHER" id="PTHR30352:SF4">
    <property type="entry name" value="PYRUVATE FORMATE-LYASE 2-ACTIVATING ENZYME"/>
    <property type="match status" value="1"/>
</dbReference>
<organism evidence="10 11">
    <name type="scientific">Parabacteroides chinchillae</name>
    <dbReference type="NCBI Taxonomy" id="871327"/>
    <lineage>
        <taxon>Bacteria</taxon>
        <taxon>Pseudomonadati</taxon>
        <taxon>Bacteroidota</taxon>
        <taxon>Bacteroidia</taxon>
        <taxon>Bacteroidales</taxon>
        <taxon>Tannerellaceae</taxon>
        <taxon>Parabacteroides</taxon>
    </lineage>
</organism>
<dbReference type="SFLD" id="SFLDG01066">
    <property type="entry name" value="organic_radical-activating_enz"/>
    <property type="match status" value="1"/>
</dbReference>
<name>A0A8G2BV96_9BACT</name>
<dbReference type="Gene3D" id="3.20.20.70">
    <property type="entry name" value="Aldolase class I"/>
    <property type="match status" value="1"/>
</dbReference>